<dbReference type="AlphaFoldDB" id="A0AAT9GF72"/>
<accession>A0AAT9GF72</accession>
<evidence type="ECO:0000313" key="1">
    <source>
        <dbReference type="EMBL" id="BFG69191.1"/>
    </source>
</evidence>
<sequence>MTEPNSPILPDFVLPDLYKNHLVIVNEPSVANKIEKKKVDSAPKEPEFLGNNQKKITILVAEKEAVFLNDHALQFLSAILTACKLNLGDVAIVNLSTHQLSYTEIKEWLTPKYMILFDIEASAIQMPFRLPFYQVQAYDQCSILCAPPLHTMMGDTREAKLEKSKLWLSLKNMFNL</sequence>
<dbReference type="EMBL" id="AP029612">
    <property type="protein sequence ID" value="BFG69191.1"/>
    <property type="molecule type" value="Genomic_DNA"/>
</dbReference>
<proteinExistence type="predicted"/>
<name>A0AAT9GF72_9BACT</name>
<gene>
    <name evidence="1" type="ORF">KACHI17_00720</name>
</gene>
<reference evidence="1" key="1">
    <citation type="submission" date="2024-02" db="EMBL/GenBank/DDBJ databases">
        <title>Sediminibacterium planktonica sp. nov. and Sediminibacterium longus sp. nov., isolated from surface lake and river water.</title>
        <authorList>
            <person name="Watanabe K."/>
            <person name="Takemine S."/>
            <person name="Ishii Y."/>
            <person name="Ogata Y."/>
            <person name="Shindo C."/>
            <person name="Suda W."/>
        </authorList>
    </citation>
    <scope>NUCLEOTIDE SEQUENCE</scope>
    <source>
        <strain evidence="1">KACHI17</strain>
    </source>
</reference>
<organism evidence="1">
    <name type="scientific">Sediminibacterium sp. KACHI17</name>
    <dbReference type="NCBI Taxonomy" id="1751071"/>
    <lineage>
        <taxon>Bacteria</taxon>
        <taxon>Pseudomonadati</taxon>
        <taxon>Bacteroidota</taxon>
        <taxon>Chitinophagia</taxon>
        <taxon>Chitinophagales</taxon>
        <taxon>Chitinophagaceae</taxon>
        <taxon>Sediminibacterium</taxon>
    </lineage>
</organism>
<protein>
    <submittedName>
        <fullName evidence="1">Uncharacterized protein</fullName>
    </submittedName>
</protein>
<dbReference type="RefSeq" id="WP_353549540.1">
    <property type="nucleotide sequence ID" value="NZ_AP029612.1"/>
</dbReference>